<comment type="caution">
    <text evidence="1">The sequence shown here is derived from an EMBL/GenBank/DDBJ whole genome shotgun (WGS) entry which is preliminary data.</text>
</comment>
<dbReference type="AlphaFoldDB" id="A0A1C7NXS2"/>
<accession>A0A1C7NXS2</accession>
<evidence type="ECO:0000313" key="2">
    <source>
        <dbReference type="Proteomes" id="UP000093111"/>
    </source>
</evidence>
<dbReference type="Proteomes" id="UP000093111">
    <property type="component" value="Unassembled WGS sequence"/>
</dbReference>
<organism evidence="1 2">
    <name type="scientific">Pararhizobium polonicum</name>
    <dbReference type="NCBI Taxonomy" id="1612624"/>
    <lineage>
        <taxon>Bacteria</taxon>
        <taxon>Pseudomonadati</taxon>
        <taxon>Pseudomonadota</taxon>
        <taxon>Alphaproteobacteria</taxon>
        <taxon>Hyphomicrobiales</taxon>
        <taxon>Rhizobiaceae</taxon>
        <taxon>Rhizobium/Agrobacterium group</taxon>
        <taxon>Pararhizobium</taxon>
    </lineage>
</organism>
<protein>
    <submittedName>
        <fullName evidence="1">Uncharacterized protein</fullName>
    </submittedName>
</protein>
<reference evidence="1 2" key="1">
    <citation type="journal article" date="2016" name="Syst. Appl. Microbiol.">
        <title>Pararhizobium polonicum sp. nov. isolated from tumors on stone fruit rootstocks.</title>
        <authorList>
            <person name="Pulawska J."/>
            <person name="Kuzmanovic N."/>
            <person name="Willems A."/>
            <person name="Pothier J.F."/>
        </authorList>
    </citation>
    <scope>NUCLEOTIDE SEQUENCE [LARGE SCALE GENOMIC DNA]</scope>
    <source>
        <strain evidence="1 2">F5.1</strain>
    </source>
</reference>
<dbReference type="EMBL" id="LGLV01000012">
    <property type="protein sequence ID" value="OBZ93810.1"/>
    <property type="molecule type" value="Genomic_DNA"/>
</dbReference>
<sequence>MIGIPLGCPYSACRRHRRCGFVTGADRTPACLVHLSPEARALHDRLLAAARKRATDLHGLITAHVRATVAGDVQALAVSEIVRLAQPRGHWLHASLPFWSNFALSVQARRQDQKKDGGNSNV</sequence>
<name>A0A1C7NXS2_9HYPH</name>
<proteinExistence type="predicted"/>
<gene>
    <name evidence="1" type="ORF">ADU59_19100</name>
</gene>
<keyword evidence="2" id="KW-1185">Reference proteome</keyword>
<evidence type="ECO:0000313" key="1">
    <source>
        <dbReference type="EMBL" id="OBZ93810.1"/>
    </source>
</evidence>